<comment type="catalytic activity">
    <reaction evidence="8">
        <text>guanine + H2O + H(+) = xanthine + NH4(+)</text>
        <dbReference type="Rhea" id="RHEA:14665"/>
        <dbReference type="ChEBI" id="CHEBI:15377"/>
        <dbReference type="ChEBI" id="CHEBI:15378"/>
        <dbReference type="ChEBI" id="CHEBI:16235"/>
        <dbReference type="ChEBI" id="CHEBI:17712"/>
        <dbReference type="ChEBI" id="CHEBI:28938"/>
        <dbReference type="EC" id="3.5.4.3"/>
    </reaction>
</comment>
<dbReference type="InterPro" id="IPR011059">
    <property type="entry name" value="Metal-dep_hydrolase_composite"/>
</dbReference>
<comment type="function">
    <text evidence="8">Catalyzes the hydrolytic deamination of guanine, producing xanthine and ammonia.</text>
</comment>
<dbReference type="NCBIfam" id="TIGR02967">
    <property type="entry name" value="guan_deamin"/>
    <property type="match status" value="1"/>
</dbReference>
<evidence type="ECO:0000256" key="3">
    <source>
        <dbReference type="ARBA" id="ARBA00012781"/>
    </source>
</evidence>
<dbReference type="SUPFAM" id="SSF51338">
    <property type="entry name" value="Composite domain of metallo-dependent hydrolases"/>
    <property type="match status" value="2"/>
</dbReference>
<organism evidence="10 11">
    <name type="scientific">Thiothrix eikelboomii</name>
    <dbReference type="NCBI Taxonomy" id="92487"/>
    <lineage>
        <taxon>Bacteria</taxon>
        <taxon>Pseudomonadati</taxon>
        <taxon>Pseudomonadota</taxon>
        <taxon>Gammaproteobacteria</taxon>
        <taxon>Thiotrichales</taxon>
        <taxon>Thiotrichaceae</taxon>
        <taxon>Thiothrix</taxon>
    </lineage>
</organism>
<dbReference type="FunFam" id="3.20.20.140:FF:000022">
    <property type="entry name" value="Guanine deaminase"/>
    <property type="match status" value="1"/>
</dbReference>
<keyword evidence="11" id="KW-1185">Reference proteome</keyword>
<gene>
    <name evidence="10" type="ORF">SAMN02745130_02252</name>
</gene>
<dbReference type="RefSeq" id="WP_078922733.1">
    <property type="nucleotide sequence ID" value="NZ_FUYB01000010.1"/>
</dbReference>
<evidence type="ECO:0000256" key="1">
    <source>
        <dbReference type="ARBA" id="ARBA00004984"/>
    </source>
</evidence>
<dbReference type="NCBIfam" id="NF006679">
    <property type="entry name" value="PRK09228.1"/>
    <property type="match status" value="1"/>
</dbReference>
<dbReference type="STRING" id="92487.SAMN02745130_02252"/>
<dbReference type="PANTHER" id="PTHR11271">
    <property type="entry name" value="GUANINE DEAMINASE"/>
    <property type="match status" value="1"/>
</dbReference>
<dbReference type="EC" id="3.5.4.3" evidence="3 7"/>
<evidence type="ECO:0000256" key="2">
    <source>
        <dbReference type="ARBA" id="ARBA00006745"/>
    </source>
</evidence>
<dbReference type="SUPFAM" id="SSF51556">
    <property type="entry name" value="Metallo-dependent hydrolases"/>
    <property type="match status" value="1"/>
</dbReference>
<evidence type="ECO:0000256" key="4">
    <source>
        <dbReference type="ARBA" id="ARBA00022723"/>
    </source>
</evidence>
<evidence type="ECO:0000313" key="10">
    <source>
        <dbReference type="EMBL" id="SKA82130.1"/>
    </source>
</evidence>
<dbReference type="Gene3D" id="2.30.40.10">
    <property type="entry name" value="Urease, subunit C, domain 1"/>
    <property type="match status" value="1"/>
</dbReference>
<accession>A0A1T4WXR6</accession>
<evidence type="ECO:0000259" key="9">
    <source>
        <dbReference type="Pfam" id="PF01979"/>
    </source>
</evidence>
<dbReference type="InterPro" id="IPR051607">
    <property type="entry name" value="Metallo-dep_hydrolases"/>
</dbReference>
<dbReference type="GO" id="GO:0008270">
    <property type="term" value="F:zinc ion binding"/>
    <property type="evidence" value="ECO:0007669"/>
    <property type="project" value="UniProtKB-UniRule"/>
</dbReference>
<protein>
    <recommendedName>
        <fullName evidence="3 7">Guanine deaminase</fullName>
        <shortName evidence="8">Guanase</shortName>
        <ecNumber evidence="3 7">3.5.4.3</ecNumber>
    </recommendedName>
    <alternativeName>
        <fullName evidence="8">Guanine aminohydrolase</fullName>
    </alternativeName>
</protein>
<dbReference type="AlphaFoldDB" id="A0A1T4WXR6"/>
<evidence type="ECO:0000256" key="8">
    <source>
        <dbReference type="RuleBase" id="RU366009"/>
    </source>
</evidence>
<name>A0A1T4WXR6_9GAMM</name>
<dbReference type="InterPro" id="IPR032466">
    <property type="entry name" value="Metal_Hydrolase"/>
</dbReference>
<comment type="pathway">
    <text evidence="1 8">Purine metabolism; guanine degradation; xanthine from guanine: step 1/1.</text>
</comment>
<dbReference type="CDD" id="cd01303">
    <property type="entry name" value="GDEase"/>
    <property type="match status" value="1"/>
</dbReference>
<dbReference type="Proteomes" id="UP000190460">
    <property type="component" value="Unassembled WGS sequence"/>
</dbReference>
<proteinExistence type="inferred from homology"/>
<evidence type="ECO:0000256" key="6">
    <source>
        <dbReference type="ARBA" id="ARBA00022833"/>
    </source>
</evidence>
<evidence type="ECO:0000256" key="5">
    <source>
        <dbReference type="ARBA" id="ARBA00022801"/>
    </source>
</evidence>
<comment type="similarity">
    <text evidence="2 8">Belongs to the metallo-dependent hydrolases superfamily. ATZ/TRZ family.</text>
</comment>
<evidence type="ECO:0000256" key="7">
    <source>
        <dbReference type="NCBIfam" id="TIGR02967"/>
    </source>
</evidence>
<sequence>MKSVYLAFRAAVLHFLDDPDNDLESPHLEYFPDGILLTHQGYIVELGAAEQMLASLPADCELIHYPDHLLIPGLIDTHIHYPQTDMIAAYGEQLLQWLETYTFPTERQFADKAHAREVAEFFLDELLRNGTTTALVFGTVHPASVEAFFEAAEARNLRMIAGKVLMDRHCPAYLQDTPETAYTDSKTLIEKWHGRGRLSYAVTPRFAPTSSREQLAKAGELLTEYPDVYLHTHVAENHAEVAWVADLFPESRSYLDVYQQYGLLRPRAVLAHCIHLDAEDRACMATTGTAAVFCPSSNLFIGSGLFDLHLTKEADVRVGLGTDVGGGNYFSLLRGINDAYKITQLLGKKLSAFQALYLATLGGAKALYLDDKIGNFAVGKEADFVVLNLKATPLLTRRLQHCQSLHDQLFAILMLGDDRLVTASYVMGKAAFKV</sequence>
<dbReference type="EMBL" id="FUYB01000010">
    <property type="protein sequence ID" value="SKA82130.1"/>
    <property type="molecule type" value="Genomic_DNA"/>
</dbReference>
<dbReference type="GO" id="GO:0005829">
    <property type="term" value="C:cytosol"/>
    <property type="evidence" value="ECO:0007669"/>
    <property type="project" value="TreeGrafter"/>
</dbReference>
<dbReference type="InterPro" id="IPR006680">
    <property type="entry name" value="Amidohydro-rel"/>
</dbReference>
<dbReference type="PANTHER" id="PTHR11271:SF6">
    <property type="entry name" value="GUANINE DEAMINASE"/>
    <property type="match status" value="1"/>
</dbReference>
<evidence type="ECO:0000313" key="11">
    <source>
        <dbReference type="Proteomes" id="UP000190460"/>
    </source>
</evidence>
<dbReference type="Pfam" id="PF01979">
    <property type="entry name" value="Amidohydro_1"/>
    <property type="match status" value="1"/>
</dbReference>
<feature type="domain" description="Amidohydrolase-related" evidence="9">
    <location>
        <begin position="70"/>
        <end position="409"/>
    </location>
</feature>
<dbReference type="GO" id="GO:0006147">
    <property type="term" value="P:guanine catabolic process"/>
    <property type="evidence" value="ECO:0007669"/>
    <property type="project" value="UniProtKB-UniRule"/>
</dbReference>
<comment type="cofactor">
    <cofactor evidence="8">
        <name>Zn(2+)</name>
        <dbReference type="ChEBI" id="CHEBI:29105"/>
    </cofactor>
    <text evidence="8">Binds 1 zinc ion per subunit.</text>
</comment>
<dbReference type="GO" id="GO:0008892">
    <property type="term" value="F:guanine deaminase activity"/>
    <property type="evidence" value="ECO:0007669"/>
    <property type="project" value="UniProtKB-UniRule"/>
</dbReference>
<dbReference type="UniPathway" id="UPA00603">
    <property type="reaction ID" value="UER00660"/>
</dbReference>
<dbReference type="InterPro" id="IPR014311">
    <property type="entry name" value="Guanine_deaminase"/>
</dbReference>
<keyword evidence="5 8" id="KW-0378">Hydrolase</keyword>
<reference evidence="10 11" key="1">
    <citation type="submission" date="2017-02" db="EMBL/GenBank/DDBJ databases">
        <authorList>
            <person name="Peterson S.W."/>
        </authorList>
    </citation>
    <scope>NUCLEOTIDE SEQUENCE [LARGE SCALE GENOMIC DNA]</scope>
    <source>
        <strain evidence="10 11">ATCC 49788</strain>
    </source>
</reference>
<keyword evidence="4 8" id="KW-0479">Metal-binding</keyword>
<keyword evidence="6 8" id="KW-0862">Zinc</keyword>
<dbReference type="Gene3D" id="3.20.20.140">
    <property type="entry name" value="Metal-dependent hydrolases"/>
    <property type="match status" value="1"/>
</dbReference>
<dbReference type="OrthoDB" id="9807210at2"/>